<evidence type="ECO:0000313" key="3">
    <source>
        <dbReference type="Proteomes" id="UP001141327"/>
    </source>
</evidence>
<proteinExistence type="predicted"/>
<dbReference type="Proteomes" id="UP001141327">
    <property type="component" value="Unassembled WGS sequence"/>
</dbReference>
<evidence type="ECO:0000256" key="1">
    <source>
        <dbReference type="SAM" id="MobiDB-lite"/>
    </source>
</evidence>
<reference evidence="2" key="1">
    <citation type="journal article" date="2022" name="bioRxiv">
        <title>Genomics of Preaxostyla Flagellates Illuminates Evolutionary Transitions and the Path Towards Mitochondrial Loss.</title>
        <authorList>
            <person name="Novak L.V.F."/>
            <person name="Treitli S.C."/>
            <person name="Pyrih J."/>
            <person name="Halakuc P."/>
            <person name="Pipaliya S.V."/>
            <person name="Vacek V."/>
            <person name="Brzon O."/>
            <person name="Soukal P."/>
            <person name="Eme L."/>
            <person name="Dacks J.B."/>
            <person name="Karnkowska A."/>
            <person name="Elias M."/>
            <person name="Hampl V."/>
        </authorList>
    </citation>
    <scope>NUCLEOTIDE SEQUENCE</scope>
    <source>
        <strain evidence="2">RCP-MX</strain>
    </source>
</reference>
<organism evidence="2 3">
    <name type="scientific">Paratrimastix pyriformis</name>
    <dbReference type="NCBI Taxonomy" id="342808"/>
    <lineage>
        <taxon>Eukaryota</taxon>
        <taxon>Metamonada</taxon>
        <taxon>Preaxostyla</taxon>
        <taxon>Paratrimastigidae</taxon>
        <taxon>Paratrimastix</taxon>
    </lineage>
</organism>
<comment type="caution">
    <text evidence="2">The sequence shown here is derived from an EMBL/GenBank/DDBJ whole genome shotgun (WGS) entry which is preliminary data.</text>
</comment>
<keyword evidence="3" id="KW-1185">Reference proteome</keyword>
<accession>A0ABQ8UJJ1</accession>
<dbReference type="EMBL" id="JAPMOS010000020">
    <property type="protein sequence ID" value="KAJ4459401.1"/>
    <property type="molecule type" value="Genomic_DNA"/>
</dbReference>
<feature type="region of interest" description="Disordered" evidence="1">
    <location>
        <begin position="133"/>
        <end position="171"/>
    </location>
</feature>
<feature type="region of interest" description="Disordered" evidence="1">
    <location>
        <begin position="66"/>
        <end position="110"/>
    </location>
</feature>
<name>A0ABQ8UJJ1_9EUKA</name>
<protein>
    <submittedName>
        <fullName evidence="2">Uncharacterized protein</fullName>
    </submittedName>
</protein>
<feature type="region of interest" description="Disordered" evidence="1">
    <location>
        <begin position="16"/>
        <end position="46"/>
    </location>
</feature>
<sequence>MNLEAKALLRVVEAECDKRRQQGRLATPTTDPTSPSPATAPPLAQKSWAQKTLEAKELLRVVEAECDKRRQQGRLATPTTDDPTSPSPAPKSWAQVSHPEMEEPGTDRFFAPRTQMNLEAKALLRVVEAECDKRRQQGRLATPTTDDPTSPSPAPKSWAQVSHPEMEEPRD</sequence>
<gene>
    <name evidence="2" type="ORF">PAPYR_4708</name>
</gene>
<evidence type="ECO:0000313" key="2">
    <source>
        <dbReference type="EMBL" id="KAJ4459401.1"/>
    </source>
</evidence>